<dbReference type="Proteomes" id="UP001164539">
    <property type="component" value="Chromosome 9"/>
</dbReference>
<proteinExistence type="predicted"/>
<reference evidence="1 2" key="1">
    <citation type="journal article" date="2023" name="Science">
        <title>Complex scaffold remodeling in plant triterpene biosynthesis.</title>
        <authorList>
            <person name="De La Pena R."/>
            <person name="Hodgson H."/>
            <person name="Liu J.C."/>
            <person name="Stephenson M.J."/>
            <person name="Martin A.C."/>
            <person name="Owen C."/>
            <person name="Harkess A."/>
            <person name="Leebens-Mack J."/>
            <person name="Jimenez L.E."/>
            <person name="Osbourn A."/>
            <person name="Sattely E.S."/>
        </authorList>
    </citation>
    <scope>NUCLEOTIDE SEQUENCE [LARGE SCALE GENOMIC DNA]</scope>
    <source>
        <strain evidence="2">cv. JPN11</strain>
        <tissue evidence="1">Leaf</tissue>
    </source>
</reference>
<evidence type="ECO:0000313" key="2">
    <source>
        <dbReference type="Proteomes" id="UP001164539"/>
    </source>
</evidence>
<keyword evidence="1" id="KW-0812">Transmembrane</keyword>
<keyword evidence="1" id="KW-0472">Membrane</keyword>
<evidence type="ECO:0000313" key="1">
    <source>
        <dbReference type="EMBL" id="KAJ4710159.1"/>
    </source>
</evidence>
<name>A0ACC1XGR7_MELAZ</name>
<protein>
    <submittedName>
        <fullName evidence="1">Transmembrane protein</fullName>
    </submittedName>
</protein>
<comment type="caution">
    <text evidence="1">The sequence shown here is derived from an EMBL/GenBank/DDBJ whole genome shotgun (WGS) entry which is preliminary data.</text>
</comment>
<sequence>MEQKTSLKLLVVFLGLSYVVSSTTTMLSGTLKFENENASQIQDSVAKEAMEVSSDSEELHRVEQAYIEGRMDMETRDYGGTGANNRHDPRAPKSG</sequence>
<organism evidence="1 2">
    <name type="scientific">Melia azedarach</name>
    <name type="common">Chinaberry tree</name>
    <dbReference type="NCBI Taxonomy" id="155640"/>
    <lineage>
        <taxon>Eukaryota</taxon>
        <taxon>Viridiplantae</taxon>
        <taxon>Streptophyta</taxon>
        <taxon>Embryophyta</taxon>
        <taxon>Tracheophyta</taxon>
        <taxon>Spermatophyta</taxon>
        <taxon>Magnoliopsida</taxon>
        <taxon>eudicotyledons</taxon>
        <taxon>Gunneridae</taxon>
        <taxon>Pentapetalae</taxon>
        <taxon>rosids</taxon>
        <taxon>malvids</taxon>
        <taxon>Sapindales</taxon>
        <taxon>Meliaceae</taxon>
        <taxon>Melia</taxon>
    </lineage>
</organism>
<dbReference type="EMBL" id="CM051402">
    <property type="protein sequence ID" value="KAJ4710159.1"/>
    <property type="molecule type" value="Genomic_DNA"/>
</dbReference>
<gene>
    <name evidence="1" type="ORF">OWV82_016378</name>
</gene>
<accession>A0ACC1XGR7</accession>
<keyword evidence="2" id="KW-1185">Reference proteome</keyword>